<dbReference type="InterPro" id="IPR011990">
    <property type="entry name" value="TPR-like_helical_dom_sf"/>
</dbReference>
<comment type="caution">
    <text evidence="2">The sequence shown here is derived from an EMBL/GenBank/DDBJ whole genome shotgun (WGS) entry which is preliminary data.</text>
</comment>
<protein>
    <recommendedName>
        <fullName evidence="4">SH3b domain-containing protein</fullName>
    </recommendedName>
</protein>
<keyword evidence="1" id="KW-0472">Membrane</keyword>
<dbReference type="EMBL" id="BAABJX010000003">
    <property type="protein sequence ID" value="GAA4820712.1"/>
    <property type="molecule type" value="Genomic_DNA"/>
</dbReference>
<evidence type="ECO:0000256" key="1">
    <source>
        <dbReference type="SAM" id="Phobius"/>
    </source>
</evidence>
<name>A0ABP9CX96_9BACT</name>
<keyword evidence="1" id="KW-1133">Transmembrane helix</keyword>
<gene>
    <name evidence="2" type="ORF">GCM10023331_01340</name>
</gene>
<keyword evidence="1" id="KW-0812">Transmembrane</keyword>
<keyword evidence="3" id="KW-1185">Reference proteome</keyword>
<feature type="transmembrane region" description="Helical" evidence="1">
    <location>
        <begin position="155"/>
        <end position="174"/>
    </location>
</feature>
<dbReference type="Proteomes" id="UP001500298">
    <property type="component" value="Unassembled WGS sequence"/>
</dbReference>
<proteinExistence type="predicted"/>
<feature type="transmembrane region" description="Helical" evidence="1">
    <location>
        <begin position="129"/>
        <end position="148"/>
    </location>
</feature>
<organism evidence="2 3">
    <name type="scientific">Algivirga pacifica</name>
    <dbReference type="NCBI Taxonomy" id="1162670"/>
    <lineage>
        <taxon>Bacteria</taxon>
        <taxon>Pseudomonadati</taxon>
        <taxon>Bacteroidota</taxon>
        <taxon>Cytophagia</taxon>
        <taxon>Cytophagales</taxon>
        <taxon>Flammeovirgaceae</taxon>
        <taxon>Algivirga</taxon>
    </lineage>
</organism>
<sequence>MQKKLKFFVLLITYSLIINTSFSQEKVQLLSEADSLFESGSYTKSLNLYKRLIKQEGAYTPKMLLNMAFITQAEGAYAEALYYLNLYYKHTSDRSVLEKMETLAQDNNLSGYTFTDYEYFSNVFHKYKLVFFSIGALLILVTLGLSIYKKQRKENALIPFIFLILFSIGNLWLFNLGFQRTYGIVQTVNLYGTDSPSAGGKRIQKLQEGDRILLGNTKDIWYKAEVDEQFFYVRKNNLLIVNGE</sequence>
<accession>A0ABP9CX96</accession>
<dbReference type="SUPFAM" id="SSF48452">
    <property type="entry name" value="TPR-like"/>
    <property type="match status" value="1"/>
</dbReference>
<evidence type="ECO:0000313" key="3">
    <source>
        <dbReference type="Proteomes" id="UP001500298"/>
    </source>
</evidence>
<reference evidence="3" key="1">
    <citation type="journal article" date="2019" name="Int. J. Syst. Evol. Microbiol.">
        <title>The Global Catalogue of Microorganisms (GCM) 10K type strain sequencing project: providing services to taxonomists for standard genome sequencing and annotation.</title>
        <authorList>
            <consortium name="The Broad Institute Genomics Platform"/>
            <consortium name="The Broad Institute Genome Sequencing Center for Infectious Disease"/>
            <person name="Wu L."/>
            <person name="Ma J."/>
        </authorList>
    </citation>
    <scope>NUCLEOTIDE SEQUENCE [LARGE SCALE GENOMIC DNA]</scope>
    <source>
        <strain evidence="3">JCM 18326</strain>
    </source>
</reference>
<dbReference type="RefSeq" id="WP_345368485.1">
    <property type="nucleotide sequence ID" value="NZ_BAABJX010000003.1"/>
</dbReference>
<evidence type="ECO:0000313" key="2">
    <source>
        <dbReference type="EMBL" id="GAA4820712.1"/>
    </source>
</evidence>
<dbReference type="Gene3D" id="1.25.40.10">
    <property type="entry name" value="Tetratricopeptide repeat domain"/>
    <property type="match status" value="1"/>
</dbReference>
<evidence type="ECO:0008006" key="4">
    <source>
        <dbReference type="Google" id="ProtNLM"/>
    </source>
</evidence>